<evidence type="ECO:0000313" key="1">
    <source>
        <dbReference type="EMBL" id="GAF49413.1"/>
    </source>
</evidence>
<evidence type="ECO:0000313" key="2">
    <source>
        <dbReference type="Proteomes" id="UP000019491"/>
    </source>
</evidence>
<sequence>MRLFLDGRVKVASRDHLWEILESGRHNALGEYVRIGIGRGLKVDGRAGPRETPAFNASLAPPLGSAVAATVAADNGTFVLFHHDRSLTVGNDGRDIAETFNGGRESLGGGKSARGGSVIVSFIGTYRAPARECDYFVHVPEDRPRVKNRLYKDEFEILEGKIGPVE</sequence>
<keyword evidence="2" id="KW-1185">Reference proteome</keyword>
<dbReference type="RefSeq" id="WP_162181262.1">
    <property type="nucleotide sequence ID" value="NZ_BAWF01000081.1"/>
</dbReference>
<dbReference type="EMBL" id="BAWF01000081">
    <property type="protein sequence ID" value="GAF49413.1"/>
    <property type="molecule type" value="Genomic_DNA"/>
</dbReference>
<comment type="caution">
    <text evidence="1">The sequence shown here is derived from an EMBL/GenBank/DDBJ whole genome shotgun (WGS) entry which is preliminary data.</text>
</comment>
<dbReference type="AlphaFoldDB" id="X0Q0G0"/>
<name>X0Q0G0_RHOWR</name>
<organism evidence="1 2">
    <name type="scientific">Rhodococcus wratislaviensis NBRC 100605</name>
    <dbReference type="NCBI Taxonomy" id="1219028"/>
    <lineage>
        <taxon>Bacteria</taxon>
        <taxon>Bacillati</taxon>
        <taxon>Actinomycetota</taxon>
        <taxon>Actinomycetes</taxon>
        <taxon>Mycobacteriales</taxon>
        <taxon>Nocardiaceae</taxon>
        <taxon>Rhodococcus</taxon>
    </lineage>
</organism>
<protein>
    <submittedName>
        <fullName evidence="1">Uncharacterized protein</fullName>
    </submittedName>
</protein>
<accession>X0Q0G0</accession>
<gene>
    <name evidence="1" type="ORF">RW1_081_00100</name>
</gene>
<reference evidence="1 2" key="1">
    <citation type="submission" date="2014-02" db="EMBL/GenBank/DDBJ databases">
        <title>Whole genome shotgun sequence of Rhodococcus wratislaviensis NBRC 100605.</title>
        <authorList>
            <person name="Hosoyama A."/>
            <person name="Tsuchikane K."/>
            <person name="Yoshida I."/>
            <person name="Ohji S."/>
            <person name="Ichikawa N."/>
            <person name="Yamazoe A."/>
            <person name="Fujita N."/>
        </authorList>
    </citation>
    <scope>NUCLEOTIDE SEQUENCE [LARGE SCALE GENOMIC DNA]</scope>
    <source>
        <strain evidence="1 2">NBRC 100605</strain>
    </source>
</reference>
<proteinExistence type="predicted"/>
<dbReference type="Proteomes" id="UP000019491">
    <property type="component" value="Unassembled WGS sequence"/>
</dbReference>
<dbReference type="OrthoDB" id="4535392at2"/>